<evidence type="ECO:0000313" key="2">
    <source>
        <dbReference type="EMBL" id="KAK6789771.1"/>
    </source>
</evidence>
<accession>A0AAN8TTW9</accession>
<gene>
    <name evidence="2" type="ORF">RDI58_013571</name>
</gene>
<sequence length="183" mass="20562">MWRLWQNRIPIGQGPVKIKIESEVKCCCCNGNQQESFEHLFVQCADAIKLLNMFAGAVGIECSVVRWACHVMGYKCNIDGGLNVRTDNFSIVFCITDVEGNFVYAETRNIGKEPVLATKIKALRIGLEYCCNHNLMPMVLETYSLVCKRVLHGGTFIKYFSSLIEIPSTGKAMIQLEKLDTLT</sequence>
<reference evidence="2 3" key="1">
    <citation type="submission" date="2024-02" db="EMBL/GenBank/DDBJ databases">
        <title>de novo genome assembly of Solanum bulbocastanum strain 11H21.</title>
        <authorList>
            <person name="Hosaka A.J."/>
        </authorList>
    </citation>
    <scope>NUCLEOTIDE SEQUENCE [LARGE SCALE GENOMIC DNA]</scope>
    <source>
        <tissue evidence="2">Young leaves</tissue>
    </source>
</reference>
<proteinExistence type="predicted"/>
<dbReference type="AlphaFoldDB" id="A0AAN8TTW9"/>
<dbReference type="InterPro" id="IPR026960">
    <property type="entry name" value="RVT-Znf"/>
</dbReference>
<dbReference type="EMBL" id="JBANQN010000005">
    <property type="protein sequence ID" value="KAK6789771.1"/>
    <property type="molecule type" value="Genomic_DNA"/>
</dbReference>
<evidence type="ECO:0000313" key="3">
    <source>
        <dbReference type="Proteomes" id="UP001371456"/>
    </source>
</evidence>
<dbReference type="Pfam" id="PF13966">
    <property type="entry name" value="zf-RVT"/>
    <property type="match status" value="1"/>
</dbReference>
<comment type="caution">
    <text evidence="2">The sequence shown here is derived from an EMBL/GenBank/DDBJ whole genome shotgun (WGS) entry which is preliminary data.</text>
</comment>
<dbReference type="Proteomes" id="UP001371456">
    <property type="component" value="Unassembled WGS sequence"/>
</dbReference>
<evidence type="ECO:0000259" key="1">
    <source>
        <dbReference type="Pfam" id="PF13966"/>
    </source>
</evidence>
<name>A0AAN8TTW9_SOLBU</name>
<organism evidence="2 3">
    <name type="scientific">Solanum bulbocastanum</name>
    <name type="common">Wild potato</name>
    <dbReference type="NCBI Taxonomy" id="147425"/>
    <lineage>
        <taxon>Eukaryota</taxon>
        <taxon>Viridiplantae</taxon>
        <taxon>Streptophyta</taxon>
        <taxon>Embryophyta</taxon>
        <taxon>Tracheophyta</taxon>
        <taxon>Spermatophyta</taxon>
        <taxon>Magnoliopsida</taxon>
        <taxon>eudicotyledons</taxon>
        <taxon>Gunneridae</taxon>
        <taxon>Pentapetalae</taxon>
        <taxon>asterids</taxon>
        <taxon>lamiids</taxon>
        <taxon>Solanales</taxon>
        <taxon>Solanaceae</taxon>
        <taxon>Solanoideae</taxon>
        <taxon>Solaneae</taxon>
        <taxon>Solanum</taxon>
    </lineage>
</organism>
<keyword evidence="3" id="KW-1185">Reference proteome</keyword>
<protein>
    <recommendedName>
        <fullName evidence="1">Reverse transcriptase zinc-binding domain-containing protein</fullName>
    </recommendedName>
</protein>
<feature type="domain" description="Reverse transcriptase zinc-binding" evidence="1">
    <location>
        <begin position="1"/>
        <end position="47"/>
    </location>
</feature>